<accession>A0AAN6S8N4</accession>
<dbReference type="Proteomes" id="UP001303473">
    <property type="component" value="Unassembled WGS sequence"/>
</dbReference>
<name>A0AAN6S8N4_9PEZI</name>
<evidence type="ECO:0000256" key="1">
    <source>
        <dbReference type="SAM" id="MobiDB-lite"/>
    </source>
</evidence>
<evidence type="ECO:0000256" key="2">
    <source>
        <dbReference type="SAM" id="SignalP"/>
    </source>
</evidence>
<reference evidence="4" key="1">
    <citation type="journal article" date="2023" name="Mol. Phylogenet. Evol.">
        <title>Genome-scale phylogeny and comparative genomics of the fungal order Sordariales.</title>
        <authorList>
            <person name="Hensen N."/>
            <person name="Bonometti L."/>
            <person name="Westerberg I."/>
            <person name="Brannstrom I.O."/>
            <person name="Guillou S."/>
            <person name="Cros-Aarteil S."/>
            <person name="Calhoun S."/>
            <person name="Haridas S."/>
            <person name="Kuo A."/>
            <person name="Mondo S."/>
            <person name="Pangilinan J."/>
            <person name="Riley R."/>
            <person name="LaButti K."/>
            <person name="Andreopoulos B."/>
            <person name="Lipzen A."/>
            <person name="Chen C."/>
            <person name="Yan M."/>
            <person name="Daum C."/>
            <person name="Ng V."/>
            <person name="Clum A."/>
            <person name="Steindorff A."/>
            <person name="Ohm R.A."/>
            <person name="Martin F."/>
            <person name="Silar P."/>
            <person name="Natvig D.O."/>
            <person name="Lalanne C."/>
            <person name="Gautier V."/>
            <person name="Ament-Velasquez S.L."/>
            <person name="Kruys A."/>
            <person name="Hutchinson M.I."/>
            <person name="Powell A.J."/>
            <person name="Barry K."/>
            <person name="Miller A.N."/>
            <person name="Grigoriev I.V."/>
            <person name="Debuchy R."/>
            <person name="Gladieux P."/>
            <person name="Hiltunen Thoren M."/>
            <person name="Johannesson H."/>
        </authorList>
    </citation>
    <scope>NUCLEOTIDE SEQUENCE [LARGE SCALE GENOMIC DNA]</scope>
    <source>
        <strain evidence="4">CBS 340.73</strain>
    </source>
</reference>
<comment type="caution">
    <text evidence="3">The sequence shown here is derived from an EMBL/GenBank/DDBJ whole genome shotgun (WGS) entry which is preliminary data.</text>
</comment>
<proteinExistence type="predicted"/>
<evidence type="ECO:0000313" key="4">
    <source>
        <dbReference type="Proteomes" id="UP001303473"/>
    </source>
</evidence>
<feature type="signal peptide" evidence="2">
    <location>
        <begin position="1"/>
        <end position="23"/>
    </location>
</feature>
<feature type="region of interest" description="Disordered" evidence="1">
    <location>
        <begin position="35"/>
        <end position="66"/>
    </location>
</feature>
<gene>
    <name evidence="3" type="ORF">QBC46DRAFT_156451</name>
</gene>
<protein>
    <recommendedName>
        <fullName evidence="5">Secreted protein</fullName>
    </recommendedName>
</protein>
<dbReference type="EMBL" id="MU853758">
    <property type="protein sequence ID" value="KAK3944569.1"/>
    <property type="molecule type" value="Genomic_DNA"/>
</dbReference>
<sequence length="86" mass="10089">MRTCFVLFSENFLWVSTITHTLAFQPPAGHYEENELREERETDMSTTTNPTNTGIYSRPPLTQRSSEDQLTFLYIYDDDDDDDDDK</sequence>
<keyword evidence="4" id="KW-1185">Reference proteome</keyword>
<feature type="chain" id="PRO_5042921153" description="Secreted protein" evidence="2">
    <location>
        <begin position="24"/>
        <end position="86"/>
    </location>
</feature>
<organism evidence="3 4">
    <name type="scientific">Diplogelasinospora grovesii</name>
    <dbReference type="NCBI Taxonomy" id="303347"/>
    <lineage>
        <taxon>Eukaryota</taxon>
        <taxon>Fungi</taxon>
        <taxon>Dikarya</taxon>
        <taxon>Ascomycota</taxon>
        <taxon>Pezizomycotina</taxon>
        <taxon>Sordariomycetes</taxon>
        <taxon>Sordariomycetidae</taxon>
        <taxon>Sordariales</taxon>
        <taxon>Diplogelasinosporaceae</taxon>
        <taxon>Diplogelasinospora</taxon>
    </lineage>
</organism>
<evidence type="ECO:0000313" key="3">
    <source>
        <dbReference type="EMBL" id="KAK3944569.1"/>
    </source>
</evidence>
<keyword evidence="2" id="KW-0732">Signal</keyword>
<dbReference type="AlphaFoldDB" id="A0AAN6S8N4"/>
<evidence type="ECO:0008006" key="5">
    <source>
        <dbReference type="Google" id="ProtNLM"/>
    </source>
</evidence>